<dbReference type="InterPro" id="IPR036388">
    <property type="entry name" value="WH-like_DNA-bd_sf"/>
</dbReference>
<dbReference type="STRING" id="990285.RGCCGE502_22770"/>
<proteinExistence type="predicted"/>
<feature type="region of interest" description="Disordered" evidence="1">
    <location>
        <begin position="111"/>
        <end position="160"/>
    </location>
</feature>
<organism evidence="2 3">
    <name type="scientific">Rhizobium grahamii CCGE 502</name>
    <dbReference type="NCBI Taxonomy" id="990285"/>
    <lineage>
        <taxon>Bacteria</taxon>
        <taxon>Pseudomonadati</taxon>
        <taxon>Pseudomonadota</taxon>
        <taxon>Alphaproteobacteria</taxon>
        <taxon>Hyphomicrobiales</taxon>
        <taxon>Rhizobiaceae</taxon>
        <taxon>Rhizobium/Agrobacterium group</taxon>
        <taxon>Rhizobium</taxon>
    </lineage>
</organism>
<evidence type="ECO:0000313" key="2">
    <source>
        <dbReference type="EMBL" id="EPE95722.1"/>
    </source>
</evidence>
<dbReference type="EMBL" id="AEYE02000029">
    <property type="protein sequence ID" value="EPE95722.1"/>
    <property type="molecule type" value="Genomic_DNA"/>
</dbReference>
<dbReference type="eggNOG" id="COG2771">
    <property type="taxonomic scope" value="Bacteria"/>
</dbReference>
<dbReference type="Gene3D" id="1.10.10.10">
    <property type="entry name" value="Winged helix-like DNA-binding domain superfamily/Winged helix DNA-binding domain"/>
    <property type="match status" value="1"/>
</dbReference>
<gene>
    <name evidence="2" type="ORF">RGCCGE502_22770</name>
</gene>
<evidence type="ECO:0000256" key="1">
    <source>
        <dbReference type="SAM" id="MobiDB-lite"/>
    </source>
</evidence>
<feature type="compositionally biased region" description="Basic and acidic residues" evidence="1">
    <location>
        <begin position="111"/>
        <end position="137"/>
    </location>
</feature>
<name>S3HA61_9HYPH</name>
<evidence type="ECO:0000313" key="3">
    <source>
        <dbReference type="Proteomes" id="UP000014411"/>
    </source>
</evidence>
<reference evidence="2 3" key="1">
    <citation type="journal article" date="2012" name="J. Bacteriol.">
        <title>Genome sequence of Rhizobium grahamii CCGE502, a broad-host-range symbiont with low nodulation competitiveness in Phaseolus vulgaris.</title>
        <authorList>
            <person name="Althabegoiti M.J."/>
            <person name="Lozano L."/>
            <person name="Torres-Tejerizo G."/>
            <person name="Ormeno-Orrillo E."/>
            <person name="Rogel M.A."/>
            <person name="Gonzalez V."/>
            <person name="Martinez-Romero E."/>
        </authorList>
    </citation>
    <scope>NUCLEOTIDE SEQUENCE [LARGE SCALE GENOMIC DNA]</scope>
    <source>
        <strain evidence="2 3">CCGE 502</strain>
    </source>
</reference>
<dbReference type="AlphaFoldDB" id="S3HA61"/>
<dbReference type="HOGENOM" id="CLU_129855_0_0_5"/>
<protein>
    <recommendedName>
        <fullName evidence="4">HTH luxR-type domain-containing protein</fullName>
    </recommendedName>
</protein>
<keyword evidence="3" id="KW-1185">Reference proteome</keyword>
<sequence>MTQDFDLFGNPLLTVDAKRGRPEHEPSEENIIFVMVLLASGQTNQEVAKRLGLSVPTFRKHYLHLIKHRELMLDRLKTKLRVTQIQQGLSGNASALNAALSMLDKVGSEGAEAKFKGREKPKQQEKTRKLGKKEERQLAAQKVSGKFAPPSAPKLIVDNR</sequence>
<accession>S3HA61</accession>
<evidence type="ECO:0008006" key="4">
    <source>
        <dbReference type="Google" id="ProtNLM"/>
    </source>
</evidence>
<comment type="caution">
    <text evidence="2">The sequence shown here is derived from an EMBL/GenBank/DDBJ whole genome shotgun (WGS) entry which is preliminary data.</text>
</comment>
<dbReference type="Proteomes" id="UP000014411">
    <property type="component" value="Unassembled WGS sequence"/>
</dbReference>